<organism evidence="1 2">
    <name type="scientific">Bacillus songklensis</name>
    <dbReference type="NCBI Taxonomy" id="1069116"/>
    <lineage>
        <taxon>Bacteria</taxon>
        <taxon>Bacillati</taxon>
        <taxon>Bacillota</taxon>
        <taxon>Bacilli</taxon>
        <taxon>Bacillales</taxon>
        <taxon>Bacillaceae</taxon>
        <taxon>Bacillus</taxon>
    </lineage>
</organism>
<name>A0ABV8B181_9BACI</name>
<evidence type="ECO:0000313" key="1">
    <source>
        <dbReference type="EMBL" id="MFC3884012.1"/>
    </source>
</evidence>
<dbReference type="Proteomes" id="UP001595752">
    <property type="component" value="Unassembled WGS sequence"/>
</dbReference>
<proteinExistence type="predicted"/>
<keyword evidence="2" id="KW-1185">Reference proteome</keyword>
<evidence type="ECO:0000313" key="2">
    <source>
        <dbReference type="Proteomes" id="UP001595752"/>
    </source>
</evidence>
<dbReference type="EMBL" id="JBHRZT010000044">
    <property type="protein sequence ID" value="MFC3884012.1"/>
    <property type="molecule type" value="Genomic_DNA"/>
</dbReference>
<protein>
    <submittedName>
        <fullName evidence="1">Uncharacterized protein</fullName>
    </submittedName>
</protein>
<dbReference type="RefSeq" id="WP_377915050.1">
    <property type="nucleotide sequence ID" value="NZ_JBHRZT010000044.1"/>
</dbReference>
<gene>
    <name evidence="1" type="ORF">ACFOU2_11135</name>
</gene>
<comment type="caution">
    <text evidence="1">The sequence shown here is derived from an EMBL/GenBank/DDBJ whole genome shotgun (WGS) entry which is preliminary data.</text>
</comment>
<dbReference type="Gene3D" id="1.10.20.60">
    <property type="entry name" value="Glu-tRNAGln amidotransferase C subunit, N-terminal domain"/>
    <property type="match status" value="1"/>
</dbReference>
<reference evidence="2" key="1">
    <citation type="journal article" date="2019" name="Int. J. Syst. Evol. Microbiol.">
        <title>The Global Catalogue of Microorganisms (GCM) 10K type strain sequencing project: providing services to taxonomists for standard genome sequencing and annotation.</title>
        <authorList>
            <consortium name="The Broad Institute Genomics Platform"/>
            <consortium name="The Broad Institute Genome Sequencing Center for Infectious Disease"/>
            <person name="Wu L."/>
            <person name="Ma J."/>
        </authorList>
    </citation>
    <scope>NUCLEOTIDE SEQUENCE [LARGE SCALE GENOMIC DNA]</scope>
    <source>
        <strain evidence="2">CCUG 61889</strain>
    </source>
</reference>
<sequence length="94" mass="10960">MAVKKLTIEQLKRIAEKFNPDFTNDDLSSLQKLMEGPLESYNRLNQLIEPGLSVEYPRTSGYRPETEENPYNTWYWKTTVKDKSFGKPAGKKLF</sequence>
<accession>A0ABV8B181</accession>